<reference evidence="2 4" key="2">
    <citation type="submission" date="2016-10" db="EMBL/GenBank/DDBJ databases">
        <authorList>
            <person name="Varghese N."/>
            <person name="Submissions S."/>
        </authorList>
    </citation>
    <scope>NUCLEOTIDE SEQUENCE [LARGE SCALE GENOMIC DNA]</scope>
    <source>
        <strain evidence="2 4">CGMCC 1.3889</strain>
    </source>
</reference>
<evidence type="ECO:0000313" key="1">
    <source>
        <dbReference type="EMBL" id="KRN81990.1"/>
    </source>
</evidence>
<reference evidence="1 3" key="1">
    <citation type="journal article" date="2015" name="Genome Announc.">
        <title>Expanding the biotechnology potential of lactobacilli through comparative genomics of 213 strains and associated genera.</title>
        <authorList>
            <person name="Sun Z."/>
            <person name="Harris H.M."/>
            <person name="McCann A."/>
            <person name="Guo C."/>
            <person name="Argimon S."/>
            <person name="Zhang W."/>
            <person name="Yang X."/>
            <person name="Jeffery I.B."/>
            <person name="Cooney J.C."/>
            <person name="Kagawa T.F."/>
            <person name="Liu W."/>
            <person name="Song Y."/>
            <person name="Salvetti E."/>
            <person name="Wrobel A."/>
            <person name="Rasinkangas P."/>
            <person name="Parkhill J."/>
            <person name="Rea M.C."/>
            <person name="O'Sullivan O."/>
            <person name="Ritari J."/>
            <person name="Douillard F.P."/>
            <person name="Paul Ross R."/>
            <person name="Yang R."/>
            <person name="Briner A.E."/>
            <person name="Felis G.E."/>
            <person name="de Vos W.M."/>
            <person name="Barrangou R."/>
            <person name="Klaenhammer T.R."/>
            <person name="Caufield P.W."/>
            <person name="Cui Y."/>
            <person name="Zhang H."/>
            <person name="O'Toole P.W."/>
        </authorList>
    </citation>
    <scope>NUCLEOTIDE SEQUENCE [LARGE SCALE GENOMIC DNA]</scope>
    <source>
        <strain evidence="1 3">DSM 22301</strain>
    </source>
</reference>
<evidence type="ECO:0000313" key="4">
    <source>
        <dbReference type="Proteomes" id="UP000182818"/>
    </source>
</evidence>
<accession>A0A0R2K2C3</accession>
<organism evidence="1 3">
    <name type="scientific">Pediococcus ethanolidurans</name>
    <dbReference type="NCBI Taxonomy" id="319653"/>
    <lineage>
        <taxon>Bacteria</taxon>
        <taxon>Bacillati</taxon>
        <taxon>Bacillota</taxon>
        <taxon>Bacilli</taxon>
        <taxon>Lactobacillales</taxon>
        <taxon>Lactobacillaceae</taxon>
        <taxon>Pediococcus</taxon>
    </lineage>
</organism>
<sequence>MSDIKLNSEVKELLDEVNEKISGEVTFDYGTEKSGYVRYDQSYQSWQNGDLIIHVKDITAPNYTVSHELRHALLDATGYPMISFNLTSGHQDFDEQLMIVTTTLYDTVTHLNIYNWQKSHGLLTNEVQTEYLKGVQQTIKPEEKGKMDGMMHLRLLTLLDALVFYGNDFDKVADQFQLDYPISLQGAQKVYQELIQKPVDSPFALRRTVVKAFEAFDAQLERWNLPTVGGKEFVTLGSVFSNRQLRLEVRQLFQISHSEIQDKATKQRAYIGIGVTDQQNAFVLPTPPQNKSEVFFKHMYGMSIKDLFEQLNLPYSVR</sequence>
<protein>
    <recommendedName>
        <fullName evidence="5">IpaB EvcA family protein</fullName>
    </recommendedName>
</protein>
<evidence type="ECO:0000313" key="3">
    <source>
        <dbReference type="Proteomes" id="UP000051749"/>
    </source>
</evidence>
<gene>
    <name evidence="1" type="ORF">IV87_GL000600</name>
    <name evidence="2" type="ORF">SAMN04487973_11631</name>
</gene>
<dbReference type="GeneID" id="76043964"/>
<dbReference type="OrthoDB" id="2246846at2"/>
<name>A0A0R2K2C3_9LACO</name>
<dbReference type="Proteomes" id="UP000182818">
    <property type="component" value="Unassembled WGS sequence"/>
</dbReference>
<proteinExistence type="predicted"/>
<dbReference type="AlphaFoldDB" id="A0A0R2K2C3"/>
<comment type="caution">
    <text evidence="1">The sequence shown here is derived from an EMBL/GenBank/DDBJ whole genome shotgun (WGS) entry which is preliminary data.</text>
</comment>
<evidence type="ECO:0000313" key="2">
    <source>
        <dbReference type="EMBL" id="SER77194.1"/>
    </source>
</evidence>
<dbReference type="EMBL" id="FOGK01000016">
    <property type="protein sequence ID" value="SER77194.1"/>
    <property type="molecule type" value="Genomic_DNA"/>
</dbReference>
<dbReference type="Proteomes" id="UP000051749">
    <property type="component" value="Unassembled WGS sequence"/>
</dbReference>
<dbReference type="STRING" id="319653.SAMN04487973_11631"/>
<dbReference type="RefSeq" id="WP_057806983.1">
    <property type="nucleotide sequence ID" value="NZ_BJYP01000034.1"/>
</dbReference>
<dbReference type="PATRIC" id="fig|319653.3.peg.610"/>
<evidence type="ECO:0008006" key="5">
    <source>
        <dbReference type="Google" id="ProtNLM"/>
    </source>
</evidence>
<keyword evidence="4" id="KW-1185">Reference proteome</keyword>
<dbReference type="EMBL" id="JQBY01000016">
    <property type="protein sequence ID" value="KRN81990.1"/>
    <property type="molecule type" value="Genomic_DNA"/>
</dbReference>